<reference evidence="2 3" key="1">
    <citation type="submission" date="2017-11" db="EMBL/GenBank/DDBJ databases">
        <title>Draft genome sequence of Rhizobiales bacterium SY3-13.</title>
        <authorList>
            <person name="Sun C."/>
        </authorList>
    </citation>
    <scope>NUCLEOTIDE SEQUENCE [LARGE SCALE GENOMIC DNA]</scope>
    <source>
        <strain evidence="2 3">SY3-13</strain>
    </source>
</reference>
<dbReference type="Gene3D" id="1.20.1290.10">
    <property type="entry name" value="AhpD-like"/>
    <property type="match status" value="1"/>
</dbReference>
<dbReference type="OrthoDB" id="4704294at2"/>
<dbReference type="AlphaFoldDB" id="A0A2M9FX95"/>
<proteinExistence type="predicted"/>
<dbReference type="InterPro" id="IPR003779">
    <property type="entry name" value="CMD-like"/>
</dbReference>
<name>A0A2M9FX95_9PROT</name>
<dbReference type="EMBL" id="PHIG01000048">
    <property type="protein sequence ID" value="PJK28074.1"/>
    <property type="molecule type" value="Genomic_DNA"/>
</dbReference>
<protein>
    <submittedName>
        <fullName evidence="2">Carboxymuconolactone decarboxylase</fullName>
    </submittedName>
</protein>
<dbReference type="GO" id="GO:0051920">
    <property type="term" value="F:peroxiredoxin activity"/>
    <property type="evidence" value="ECO:0007669"/>
    <property type="project" value="InterPro"/>
</dbReference>
<evidence type="ECO:0000313" key="3">
    <source>
        <dbReference type="Proteomes" id="UP000229498"/>
    </source>
</evidence>
<dbReference type="RefSeq" id="WP_109792946.1">
    <property type="nucleotide sequence ID" value="NZ_PHIG01000048.1"/>
</dbReference>
<evidence type="ECO:0000313" key="2">
    <source>
        <dbReference type="EMBL" id="PJK28074.1"/>
    </source>
</evidence>
<dbReference type="SUPFAM" id="SSF69118">
    <property type="entry name" value="AhpD-like"/>
    <property type="match status" value="1"/>
</dbReference>
<accession>A0A2M9FX95</accession>
<keyword evidence="3" id="KW-1185">Reference proteome</keyword>
<comment type="caution">
    <text evidence="2">The sequence shown here is derived from an EMBL/GenBank/DDBJ whole genome shotgun (WGS) entry which is preliminary data.</text>
</comment>
<sequence length="182" mass="20193">MSNPLAPVARPYAPEVADLLSRYPQRDGYVLKLFRSFANSTRFLRKGVANLLDPESPLPMRQREIVILRVTANLRCEYEWGVHVAAFGSHVGFAEAQVRATAGEGGSADCWEDATERLLLDVVDDICREGAPAPARRESFRAAWNAEQQLEILALCGNYHTISFVAKTAELEPEDFAARFPG</sequence>
<dbReference type="Pfam" id="PF02627">
    <property type="entry name" value="CMD"/>
    <property type="match status" value="1"/>
</dbReference>
<dbReference type="InterPro" id="IPR029032">
    <property type="entry name" value="AhpD-like"/>
</dbReference>
<organism evidence="2 3">
    <name type="scientific">Minwuia thermotolerans</name>
    <dbReference type="NCBI Taxonomy" id="2056226"/>
    <lineage>
        <taxon>Bacteria</taxon>
        <taxon>Pseudomonadati</taxon>
        <taxon>Pseudomonadota</taxon>
        <taxon>Alphaproteobacteria</taxon>
        <taxon>Minwuiales</taxon>
        <taxon>Minwuiaceae</taxon>
        <taxon>Minwuia</taxon>
    </lineage>
</organism>
<evidence type="ECO:0000259" key="1">
    <source>
        <dbReference type="Pfam" id="PF02627"/>
    </source>
</evidence>
<gene>
    <name evidence="2" type="ORF">CVT23_18725</name>
</gene>
<dbReference type="PANTHER" id="PTHR34846:SF5">
    <property type="entry name" value="CARBOXYMUCONOLACTONE DECARBOXYLASE-LIKE DOMAIN-CONTAINING PROTEIN"/>
    <property type="match status" value="1"/>
</dbReference>
<feature type="domain" description="Carboxymuconolactone decarboxylase-like" evidence="1">
    <location>
        <begin position="53"/>
        <end position="114"/>
    </location>
</feature>
<dbReference type="Proteomes" id="UP000229498">
    <property type="component" value="Unassembled WGS sequence"/>
</dbReference>
<dbReference type="PANTHER" id="PTHR34846">
    <property type="entry name" value="4-CARBOXYMUCONOLACTONE DECARBOXYLASE FAMILY PROTEIN (AFU_ORTHOLOGUE AFUA_6G11590)"/>
    <property type="match status" value="1"/>
</dbReference>